<gene>
    <name evidence="8" type="primary">divIB</name>
    <name evidence="10" type="ORF">OEV98_01300</name>
</gene>
<dbReference type="Pfam" id="PF03799">
    <property type="entry name" value="FtsQ_DivIB_C"/>
    <property type="match status" value="1"/>
</dbReference>
<dbReference type="InterPro" id="IPR026580">
    <property type="entry name" value="DivIB"/>
</dbReference>
<keyword evidence="7 8" id="KW-0131">Cell cycle</keyword>
<evidence type="ECO:0000256" key="6">
    <source>
        <dbReference type="ARBA" id="ARBA00023136"/>
    </source>
</evidence>
<name>A0AAE3IU91_9BACI</name>
<sequence>MASKVVSIEDRIPKLKEHRKKKANRRLAIILLLFFLLIISLIYFQSPLSKVGKIVITGNQVLMEEQVIHSSGITNNTVIFNIHKDAIKEKLLTLPEVSDVEVKLTFPNHVQIHLKEYKPIAYLFDDNKFSLLLENGKVVATNRTIPSNQINPILKNFKDKDLIELAAKQLSKLPGDVKHAISEIIYSPKKTDQYSIVAFMNDGFEVHATLRTFAEKMQYYPSLVKQIDPDKKGIIDLEVGLFFKSYQSSIETNDGEEVEINEEGNEESEN</sequence>
<evidence type="ECO:0000256" key="4">
    <source>
        <dbReference type="ARBA" id="ARBA00022692"/>
    </source>
</evidence>
<keyword evidence="4 8" id="KW-0812">Transmembrane</keyword>
<dbReference type="RefSeq" id="WP_263071332.1">
    <property type="nucleotide sequence ID" value="NZ_JAOUSF010000001.1"/>
</dbReference>
<dbReference type="HAMAP" id="MF_00912">
    <property type="entry name" value="DivIB"/>
    <property type="match status" value="1"/>
</dbReference>
<keyword evidence="11" id="KW-1185">Reference proteome</keyword>
<dbReference type="AlphaFoldDB" id="A0AAE3IU91"/>
<evidence type="ECO:0000256" key="3">
    <source>
        <dbReference type="ARBA" id="ARBA00022618"/>
    </source>
</evidence>
<dbReference type="GO" id="GO:0032153">
    <property type="term" value="C:cell division site"/>
    <property type="evidence" value="ECO:0007669"/>
    <property type="project" value="UniProtKB-UniRule"/>
</dbReference>
<dbReference type="PANTHER" id="PTHR37820:SF1">
    <property type="entry name" value="CELL DIVISION PROTEIN FTSQ"/>
    <property type="match status" value="1"/>
</dbReference>
<dbReference type="PROSITE" id="PS51779">
    <property type="entry name" value="POTRA"/>
    <property type="match status" value="1"/>
</dbReference>
<dbReference type="InterPro" id="IPR050487">
    <property type="entry name" value="FtsQ_DivIB"/>
</dbReference>
<dbReference type="Gene3D" id="3.10.20.310">
    <property type="entry name" value="membrane protein fhac"/>
    <property type="match status" value="1"/>
</dbReference>
<dbReference type="Pfam" id="PF08478">
    <property type="entry name" value="POTRA_1"/>
    <property type="match status" value="1"/>
</dbReference>
<comment type="function">
    <text evidence="8">Cell division protein that may be involved in stabilizing or promoting the assembly of the division complex.</text>
</comment>
<dbReference type="EMBL" id="JAOUSF010000001">
    <property type="protein sequence ID" value="MCU9612195.1"/>
    <property type="molecule type" value="Genomic_DNA"/>
</dbReference>
<keyword evidence="5 8" id="KW-1133">Transmembrane helix</keyword>
<feature type="transmembrane region" description="Helical" evidence="8">
    <location>
        <begin position="27"/>
        <end position="44"/>
    </location>
</feature>
<organism evidence="10 11">
    <name type="scientific">Perspicuibacillus lycopersici</name>
    <dbReference type="NCBI Taxonomy" id="1325689"/>
    <lineage>
        <taxon>Bacteria</taxon>
        <taxon>Bacillati</taxon>
        <taxon>Bacillota</taxon>
        <taxon>Bacilli</taxon>
        <taxon>Bacillales</taxon>
        <taxon>Bacillaceae</taxon>
        <taxon>Perspicuibacillus</taxon>
    </lineage>
</organism>
<evidence type="ECO:0000259" key="9">
    <source>
        <dbReference type="PROSITE" id="PS51779"/>
    </source>
</evidence>
<feature type="domain" description="POTRA" evidence="9">
    <location>
        <begin position="49"/>
        <end position="117"/>
    </location>
</feature>
<comment type="subcellular location">
    <subcellularLocation>
        <location evidence="8">Cell membrane</location>
        <topology evidence="8">Single-pass type II membrane protein</topology>
    </subcellularLocation>
    <subcellularLocation>
        <location evidence="1">Membrane</location>
    </subcellularLocation>
    <text evidence="8">Localizes to the division septum.</text>
</comment>
<comment type="caution">
    <text evidence="10">The sequence shown here is derived from an EMBL/GenBank/DDBJ whole genome shotgun (WGS) entry which is preliminary data.</text>
</comment>
<reference evidence="10" key="1">
    <citation type="submission" date="2022-10" db="EMBL/GenBank/DDBJ databases">
        <title>Description of Fervidibacillus gen. nov. in the family Fervidibacillaceae fam. nov. with two species, Fervidibacillus albus sp. nov., and Fervidibacillus halotolerans sp. nov., isolated from tidal flat sediments.</title>
        <authorList>
            <person name="Kwon K.K."/>
            <person name="Yang S.-H."/>
        </authorList>
    </citation>
    <scope>NUCLEOTIDE SEQUENCE</scope>
    <source>
        <strain evidence="10">JCM 19140</strain>
    </source>
</reference>
<evidence type="ECO:0000256" key="5">
    <source>
        <dbReference type="ARBA" id="ARBA00022989"/>
    </source>
</evidence>
<evidence type="ECO:0000256" key="8">
    <source>
        <dbReference type="HAMAP-Rule" id="MF_00912"/>
    </source>
</evidence>
<dbReference type="InterPro" id="IPR034746">
    <property type="entry name" value="POTRA"/>
</dbReference>
<evidence type="ECO:0000256" key="1">
    <source>
        <dbReference type="ARBA" id="ARBA00004370"/>
    </source>
</evidence>
<accession>A0AAE3IU91</accession>
<dbReference type="GO" id="GO:0005886">
    <property type="term" value="C:plasma membrane"/>
    <property type="evidence" value="ECO:0007669"/>
    <property type="project" value="UniProtKB-SubCell"/>
</dbReference>
<keyword evidence="2 8" id="KW-1003">Cell membrane</keyword>
<proteinExistence type="inferred from homology"/>
<protein>
    <recommendedName>
        <fullName evidence="8">Cell division protein DivIB</fullName>
    </recommendedName>
</protein>
<evidence type="ECO:0000313" key="10">
    <source>
        <dbReference type="EMBL" id="MCU9612195.1"/>
    </source>
</evidence>
<dbReference type="InterPro" id="IPR005548">
    <property type="entry name" value="Cell_div_FtsQ/DivIB_C"/>
</dbReference>
<dbReference type="Gene3D" id="3.40.50.10960">
    <property type="match status" value="1"/>
</dbReference>
<keyword evidence="6 8" id="KW-0472">Membrane</keyword>
<evidence type="ECO:0000313" key="11">
    <source>
        <dbReference type="Proteomes" id="UP001209318"/>
    </source>
</evidence>
<dbReference type="Proteomes" id="UP001209318">
    <property type="component" value="Unassembled WGS sequence"/>
</dbReference>
<evidence type="ECO:0000256" key="7">
    <source>
        <dbReference type="ARBA" id="ARBA00023306"/>
    </source>
</evidence>
<dbReference type="PANTHER" id="PTHR37820">
    <property type="entry name" value="CELL DIVISION PROTEIN DIVIB"/>
    <property type="match status" value="1"/>
</dbReference>
<dbReference type="GO" id="GO:0043093">
    <property type="term" value="P:FtsZ-dependent cytokinesis"/>
    <property type="evidence" value="ECO:0007669"/>
    <property type="project" value="UniProtKB-UniRule"/>
</dbReference>
<comment type="similarity">
    <text evidence="8">Belongs to the FtsQ/DivIB family. DivIB subfamily.</text>
</comment>
<evidence type="ECO:0000256" key="2">
    <source>
        <dbReference type="ARBA" id="ARBA00022475"/>
    </source>
</evidence>
<dbReference type="InterPro" id="IPR013685">
    <property type="entry name" value="POTRA_FtsQ_type"/>
</dbReference>
<keyword evidence="3 8" id="KW-0132">Cell division</keyword>